<proteinExistence type="predicted"/>
<organism evidence="3 4">
    <name type="scientific">Geodermatophilus saharensis</name>
    <dbReference type="NCBI Taxonomy" id="1137994"/>
    <lineage>
        <taxon>Bacteria</taxon>
        <taxon>Bacillati</taxon>
        <taxon>Actinomycetota</taxon>
        <taxon>Actinomycetes</taxon>
        <taxon>Geodermatophilales</taxon>
        <taxon>Geodermatophilaceae</taxon>
        <taxon>Geodermatophilus</taxon>
    </lineage>
</organism>
<feature type="transmembrane region" description="Helical" evidence="1">
    <location>
        <begin position="52"/>
        <end position="72"/>
    </location>
</feature>
<evidence type="ECO:0000313" key="4">
    <source>
        <dbReference type="Proteomes" id="UP000198386"/>
    </source>
</evidence>
<accession>A0A239FRH3</accession>
<feature type="domain" description="Low molecular weight protein antigen 6 PH" evidence="2">
    <location>
        <begin position="75"/>
        <end position="143"/>
    </location>
</feature>
<dbReference type="EMBL" id="FZOH01000006">
    <property type="protein sequence ID" value="SNS58793.1"/>
    <property type="molecule type" value="Genomic_DNA"/>
</dbReference>
<gene>
    <name evidence="3" type="ORF">SAMN04488107_3072</name>
</gene>
<keyword evidence="1" id="KW-1133">Transmembrane helix</keyword>
<keyword evidence="4" id="KW-1185">Reference proteome</keyword>
<evidence type="ECO:0000259" key="2">
    <source>
        <dbReference type="Pfam" id="PF10756"/>
    </source>
</evidence>
<dbReference type="AlphaFoldDB" id="A0A239FRH3"/>
<feature type="transmembrane region" description="Helical" evidence="1">
    <location>
        <begin position="20"/>
        <end position="40"/>
    </location>
</feature>
<keyword evidence="1" id="KW-0812">Transmembrane</keyword>
<keyword evidence="1" id="KW-0472">Membrane</keyword>
<sequence>MPTTPAVPAAVTAVPRRLRLVCALAAALVVGVMVVVAVLLTSSSTGVVSFGLADQVAVAGLGVFVGAGVLLVGASRVDADAAGVRVRNVLVRHELPWSAVGAVRFDRHSSWASLELTNGDEVSLLAVQAADRERALDAVEGLRALLAAHRAAQPAPPPLLYDD</sequence>
<evidence type="ECO:0000313" key="3">
    <source>
        <dbReference type="EMBL" id="SNS58793.1"/>
    </source>
</evidence>
<dbReference type="InterPro" id="IPR019692">
    <property type="entry name" value="CFP-6_PH"/>
</dbReference>
<dbReference type="Proteomes" id="UP000198386">
    <property type="component" value="Unassembled WGS sequence"/>
</dbReference>
<evidence type="ECO:0000256" key="1">
    <source>
        <dbReference type="SAM" id="Phobius"/>
    </source>
</evidence>
<dbReference type="Pfam" id="PF10756">
    <property type="entry name" value="bPH_6"/>
    <property type="match status" value="1"/>
</dbReference>
<dbReference type="RefSeq" id="WP_245817260.1">
    <property type="nucleotide sequence ID" value="NZ_FZOH01000006.1"/>
</dbReference>
<reference evidence="4" key="1">
    <citation type="submission" date="2017-06" db="EMBL/GenBank/DDBJ databases">
        <authorList>
            <person name="Varghese N."/>
            <person name="Submissions S."/>
        </authorList>
    </citation>
    <scope>NUCLEOTIDE SEQUENCE [LARGE SCALE GENOMIC DNA]</scope>
    <source>
        <strain evidence="4">DSM 45423</strain>
    </source>
</reference>
<protein>
    <submittedName>
        <fullName evidence="3">PH domain-containing protein</fullName>
    </submittedName>
</protein>
<name>A0A239FRH3_9ACTN</name>